<feature type="compositionally biased region" description="Basic and acidic residues" evidence="1">
    <location>
        <begin position="388"/>
        <end position="401"/>
    </location>
</feature>
<protein>
    <recommendedName>
        <fullName evidence="2">CCHC-type domain-containing protein</fullName>
    </recommendedName>
</protein>
<gene>
    <name evidence="3" type="ORF">URODEC1_LOCUS19948</name>
</gene>
<feature type="domain" description="CCHC-type" evidence="2">
    <location>
        <begin position="34"/>
        <end position="50"/>
    </location>
</feature>
<dbReference type="SUPFAM" id="SSF57756">
    <property type="entry name" value="Retrovirus zinc finger-like domains"/>
    <property type="match status" value="1"/>
</dbReference>
<evidence type="ECO:0000313" key="4">
    <source>
        <dbReference type="Proteomes" id="UP001497457"/>
    </source>
</evidence>
<organism evidence="3 4">
    <name type="scientific">Urochloa decumbens</name>
    <dbReference type="NCBI Taxonomy" id="240449"/>
    <lineage>
        <taxon>Eukaryota</taxon>
        <taxon>Viridiplantae</taxon>
        <taxon>Streptophyta</taxon>
        <taxon>Embryophyta</taxon>
        <taxon>Tracheophyta</taxon>
        <taxon>Spermatophyta</taxon>
        <taxon>Magnoliopsida</taxon>
        <taxon>Liliopsida</taxon>
        <taxon>Poales</taxon>
        <taxon>Poaceae</taxon>
        <taxon>PACMAD clade</taxon>
        <taxon>Panicoideae</taxon>
        <taxon>Panicodae</taxon>
        <taxon>Paniceae</taxon>
        <taxon>Melinidinae</taxon>
        <taxon>Urochloa</taxon>
    </lineage>
</organism>
<evidence type="ECO:0000256" key="1">
    <source>
        <dbReference type="SAM" id="MobiDB-lite"/>
    </source>
</evidence>
<dbReference type="Proteomes" id="UP001497457">
    <property type="component" value="Chromosome 13rd"/>
</dbReference>
<dbReference type="EMBL" id="OZ075123">
    <property type="protein sequence ID" value="CAL4919664.1"/>
    <property type="molecule type" value="Genomic_DNA"/>
</dbReference>
<dbReference type="InterPro" id="IPR036875">
    <property type="entry name" value="Znf_CCHC_sf"/>
</dbReference>
<evidence type="ECO:0000259" key="2">
    <source>
        <dbReference type="SMART" id="SM00343"/>
    </source>
</evidence>
<feature type="compositionally biased region" description="Basic and acidic residues" evidence="1">
    <location>
        <begin position="116"/>
        <end position="139"/>
    </location>
</feature>
<dbReference type="InterPro" id="IPR001878">
    <property type="entry name" value="Znf_CCHC"/>
</dbReference>
<dbReference type="PANTHER" id="PTHR34303">
    <property type="entry name" value="OS01G0890400 PROTEIN-RELATED"/>
    <property type="match status" value="1"/>
</dbReference>
<sequence length="602" mass="67017">MKLKALTTPPCTPINRDAHPRLRHTRSLPPAKARCFRCLATDHLVAECREPQRCRSCLRFCHRSSTCPEMSGSSSRFLWERLRGRNSRSLSADGEDATPPPPTWSAAARSAWRSPTIDRRSEHDRSPSPVRRERSRSPVRFRDATLSDHLRGPRLWRDATPYPWSIPSSVGSSSRLPSVEVHAPPVTLEPSRRYAYAFIDPPCADPALFIRRALERCGGDPAFRLAPSSHGAMMVVFLHPFLREKTIRRGTITYPPGAPAPIQHTLHLVRHEEADFRFVCYYKRQVEVSATNWPPEHWNAPTIRAIFEKIGHVCCIDPTCLLLADDRYPDDIADFSAVRVLLLMDDERRVPPELVIRNEEYGLGGIAKLRVVSHWAHTPGTPPPRRHIFSEDGGPPRDLDNKPGAFRSAPFTSPGTGGPTTRSSGGHGTTRALGALLYPSVPLFSFLFRSAPAISPSLSLLGLGSRCSPSSGVCSDARGRPPALVIRDLPTPVRPRTPPPPSLDYAALVEQDHIESGLRAARSQPRSCLPSLKDLVAEEEHEISVRRRRARRKRAVDSACKRRSRRLAEKEPAHYVSAGQGNLREGRQAGHECRLVFHGGCN</sequence>
<evidence type="ECO:0000313" key="3">
    <source>
        <dbReference type="EMBL" id="CAL4919664.1"/>
    </source>
</evidence>
<dbReference type="SMART" id="SM00343">
    <property type="entry name" value="ZnF_C2HC"/>
    <property type="match status" value="2"/>
</dbReference>
<proteinExistence type="predicted"/>
<dbReference type="Gene3D" id="4.10.60.10">
    <property type="entry name" value="Zinc finger, CCHC-type"/>
    <property type="match status" value="1"/>
</dbReference>
<feature type="compositionally biased region" description="Low complexity" evidence="1">
    <location>
        <begin position="104"/>
        <end position="115"/>
    </location>
</feature>
<reference evidence="3" key="1">
    <citation type="submission" date="2024-10" db="EMBL/GenBank/DDBJ databases">
        <authorList>
            <person name="Ryan C."/>
        </authorList>
    </citation>
    <scope>NUCLEOTIDE SEQUENCE [LARGE SCALE GENOMIC DNA]</scope>
</reference>
<name>A0ABC8X230_9POAL</name>
<dbReference type="PANTHER" id="PTHR34303:SF8">
    <property type="entry name" value="OS09G0372600 PROTEIN"/>
    <property type="match status" value="1"/>
</dbReference>
<feature type="region of interest" description="Disordered" evidence="1">
    <location>
        <begin position="88"/>
        <end position="139"/>
    </location>
</feature>
<feature type="domain" description="CCHC-type" evidence="2">
    <location>
        <begin position="53"/>
        <end position="69"/>
    </location>
</feature>
<keyword evidence="4" id="KW-1185">Reference proteome</keyword>
<dbReference type="AlphaFoldDB" id="A0ABC8X230"/>
<accession>A0ABC8X230</accession>
<feature type="region of interest" description="Disordered" evidence="1">
    <location>
        <begin position="377"/>
        <end position="428"/>
    </location>
</feature>